<keyword evidence="6" id="KW-1185">Reference proteome</keyword>
<feature type="repeat" description="ANK" evidence="3">
    <location>
        <begin position="64"/>
        <end position="96"/>
    </location>
</feature>
<evidence type="ECO:0000256" key="2">
    <source>
        <dbReference type="ARBA" id="ARBA00023043"/>
    </source>
</evidence>
<gene>
    <name evidence="4" type="ORF">CAPTEDRAFT_141552</name>
</gene>
<dbReference type="PROSITE" id="PS50297">
    <property type="entry name" value="ANK_REP_REGION"/>
    <property type="match status" value="1"/>
</dbReference>
<reference evidence="4 6" key="2">
    <citation type="journal article" date="2013" name="Nature">
        <title>Insights into bilaterian evolution from three spiralian genomes.</title>
        <authorList>
            <person name="Simakov O."/>
            <person name="Marletaz F."/>
            <person name="Cho S.J."/>
            <person name="Edsinger-Gonzales E."/>
            <person name="Havlak P."/>
            <person name="Hellsten U."/>
            <person name="Kuo D.H."/>
            <person name="Larsson T."/>
            <person name="Lv J."/>
            <person name="Arendt D."/>
            <person name="Savage R."/>
            <person name="Osoegawa K."/>
            <person name="de Jong P."/>
            <person name="Grimwood J."/>
            <person name="Chapman J.A."/>
            <person name="Shapiro H."/>
            <person name="Aerts A."/>
            <person name="Otillar R.P."/>
            <person name="Terry A.Y."/>
            <person name="Boore J.L."/>
            <person name="Grigoriev I.V."/>
            <person name="Lindberg D.R."/>
            <person name="Seaver E.C."/>
            <person name="Weisblat D.A."/>
            <person name="Putnam N.H."/>
            <person name="Rokhsar D.S."/>
        </authorList>
    </citation>
    <scope>NUCLEOTIDE SEQUENCE</scope>
    <source>
        <strain evidence="4 6">I ESC-2004</strain>
    </source>
</reference>
<keyword evidence="1" id="KW-0677">Repeat</keyword>
<evidence type="ECO:0000256" key="1">
    <source>
        <dbReference type="ARBA" id="ARBA00022737"/>
    </source>
</evidence>
<dbReference type="PROSITE" id="PS50088">
    <property type="entry name" value="ANK_REPEAT"/>
    <property type="match status" value="2"/>
</dbReference>
<accession>R7UVI1</accession>
<keyword evidence="2 3" id="KW-0040">ANK repeat</keyword>
<dbReference type="OrthoDB" id="194358at2759"/>
<dbReference type="EnsemblMetazoa" id="CapteT141552">
    <property type="protein sequence ID" value="CapteP141552"/>
    <property type="gene ID" value="CapteG141552"/>
</dbReference>
<dbReference type="OMA" id="KMASCMG"/>
<dbReference type="EMBL" id="KB297336">
    <property type="protein sequence ID" value="ELU10628.1"/>
    <property type="molecule type" value="Genomic_DNA"/>
</dbReference>
<feature type="repeat" description="ANK" evidence="3">
    <location>
        <begin position="97"/>
        <end position="129"/>
    </location>
</feature>
<dbReference type="Gene3D" id="1.25.40.20">
    <property type="entry name" value="Ankyrin repeat-containing domain"/>
    <property type="match status" value="1"/>
</dbReference>
<evidence type="ECO:0000313" key="5">
    <source>
        <dbReference type="EnsemblMetazoa" id="CapteP141552"/>
    </source>
</evidence>
<feature type="non-terminal residue" evidence="4">
    <location>
        <position position="148"/>
    </location>
</feature>
<sequence length="148" mass="16493">MSEWFFFATNDFNYSRSPASYSRRSGCSRKPGRGALYSAAERGKLARLSFLLALGQNPNRADTYGITPLQIAAWNNHCKIVQKLCKTKIDVNIADRVGHTALFKAVWRDCHDCIQILLRTGANCDHQDDSGNTALMLSADFGFKDSLV</sequence>
<dbReference type="HOGENOM" id="CLU_1763382_0_0_1"/>
<dbReference type="InterPro" id="IPR036770">
    <property type="entry name" value="Ankyrin_rpt-contain_sf"/>
</dbReference>
<dbReference type="InterPro" id="IPR002110">
    <property type="entry name" value="Ankyrin_rpt"/>
</dbReference>
<evidence type="ECO:0000313" key="6">
    <source>
        <dbReference type="Proteomes" id="UP000014760"/>
    </source>
</evidence>
<dbReference type="SUPFAM" id="SSF48403">
    <property type="entry name" value="Ankyrin repeat"/>
    <property type="match status" value="1"/>
</dbReference>
<evidence type="ECO:0000256" key="3">
    <source>
        <dbReference type="PROSITE-ProRule" id="PRU00023"/>
    </source>
</evidence>
<dbReference type="Pfam" id="PF12796">
    <property type="entry name" value="Ank_2"/>
    <property type="match status" value="1"/>
</dbReference>
<reference evidence="6" key="1">
    <citation type="submission" date="2012-12" db="EMBL/GenBank/DDBJ databases">
        <authorList>
            <person name="Hellsten U."/>
            <person name="Grimwood J."/>
            <person name="Chapman J.A."/>
            <person name="Shapiro H."/>
            <person name="Aerts A."/>
            <person name="Otillar R.P."/>
            <person name="Terry A.Y."/>
            <person name="Boore J.L."/>
            <person name="Simakov O."/>
            <person name="Marletaz F."/>
            <person name="Cho S.-J."/>
            <person name="Edsinger-Gonzales E."/>
            <person name="Havlak P."/>
            <person name="Kuo D.-H."/>
            <person name="Larsson T."/>
            <person name="Lv J."/>
            <person name="Arendt D."/>
            <person name="Savage R."/>
            <person name="Osoegawa K."/>
            <person name="de Jong P."/>
            <person name="Lindberg D.R."/>
            <person name="Seaver E.C."/>
            <person name="Weisblat D.A."/>
            <person name="Putnam N.H."/>
            <person name="Grigoriev I.V."/>
            <person name="Rokhsar D.S."/>
        </authorList>
    </citation>
    <scope>NUCLEOTIDE SEQUENCE</scope>
    <source>
        <strain evidence="6">I ESC-2004</strain>
    </source>
</reference>
<dbReference type="PANTHER" id="PTHR24198">
    <property type="entry name" value="ANKYRIN REPEAT AND PROTEIN KINASE DOMAIN-CONTAINING PROTEIN"/>
    <property type="match status" value="1"/>
</dbReference>
<evidence type="ECO:0000313" key="4">
    <source>
        <dbReference type="EMBL" id="ELU10628.1"/>
    </source>
</evidence>
<dbReference type="STRING" id="283909.R7UVI1"/>
<dbReference type="SMART" id="SM00248">
    <property type="entry name" value="ANK"/>
    <property type="match status" value="3"/>
</dbReference>
<dbReference type="Proteomes" id="UP000014760">
    <property type="component" value="Unassembled WGS sequence"/>
</dbReference>
<name>R7UVI1_CAPTE</name>
<dbReference type="PANTHER" id="PTHR24198:SF165">
    <property type="entry name" value="ANKYRIN REPEAT-CONTAINING PROTEIN-RELATED"/>
    <property type="match status" value="1"/>
</dbReference>
<reference evidence="5" key="3">
    <citation type="submission" date="2015-06" db="UniProtKB">
        <authorList>
            <consortium name="EnsemblMetazoa"/>
        </authorList>
    </citation>
    <scope>IDENTIFICATION</scope>
</reference>
<proteinExistence type="predicted"/>
<dbReference type="EMBL" id="AMQN01005993">
    <property type="status" value="NOT_ANNOTATED_CDS"/>
    <property type="molecule type" value="Genomic_DNA"/>
</dbReference>
<protein>
    <submittedName>
        <fullName evidence="4 5">Uncharacterized protein</fullName>
    </submittedName>
</protein>
<dbReference type="AlphaFoldDB" id="R7UVI1"/>
<dbReference type="Pfam" id="PF13637">
    <property type="entry name" value="Ank_4"/>
    <property type="match status" value="1"/>
</dbReference>
<organism evidence="4">
    <name type="scientific">Capitella teleta</name>
    <name type="common">Polychaete worm</name>
    <dbReference type="NCBI Taxonomy" id="283909"/>
    <lineage>
        <taxon>Eukaryota</taxon>
        <taxon>Metazoa</taxon>
        <taxon>Spiralia</taxon>
        <taxon>Lophotrochozoa</taxon>
        <taxon>Annelida</taxon>
        <taxon>Polychaeta</taxon>
        <taxon>Sedentaria</taxon>
        <taxon>Scolecida</taxon>
        <taxon>Capitellidae</taxon>
        <taxon>Capitella</taxon>
    </lineage>
</organism>